<name>A0A0G4HIV6_9ALVE</name>
<proteinExistence type="predicted"/>
<dbReference type="AlphaFoldDB" id="A0A0G4HIV6"/>
<gene>
    <name evidence="2" type="ORF">Cvel_27952</name>
</gene>
<feature type="compositionally biased region" description="Basic and acidic residues" evidence="1">
    <location>
        <begin position="140"/>
        <end position="159"/>
    </location>
</feature>
<dbReference type="EMBL" id="CDMZ01002804">
    <property type="protein sequence ID" value="CEM43955.1"/>
    <property type="molecule type" value="Genomic_DNA"/>
</dbReference>
<accession>A0A0G4HIV6</accession>
<evidence type="ECO:0000256" key="1">
    <source>
        <dbReference type="SAM" id="MobiDB-lite"/>
    </source>
</evidence>
<protein>
    <submittedName>
        <fullName evidence="2">Uncharacterized protein</fullName>
    </submittedName>
</protein>
<reference evidence="2" key="1">
    <citation type="submission" date="2014-11" db="EMBL/GenBank/DDBJ databases">
        <authorList>
            <person name="Otto D Thomas"/>
            <person name="Naeem Raeece"/>
        </authorList>
    </citation>
    <scope>NUCLEOTIDE SEQUENCE</scope>
</reference>
<evidence type="ECO:0000313" key="2">
    <source>
        <dbReference type="EMBL" id="CEM43955.1"/>
    </source>
</evidence>
<feature type="region of interest" description="Disordered" evidence="1">
    <location>
        <begin position="60"/>
        <end position="159"/>
    </location>
</feature>
<dbReference type="PhylomeDB" id="A0A0G4HIV6"/>
<organism evidence="2">
    <name type="scientific">Chromera velia CCMP2878</name>
    <dbReference type="NCBI Taxonomy" id="1169474"/>
    <lineage>
        <taxon>Eukaryota</taxon>
        <taxon>Sar</taxon>
        <taxon>Alveolata</taxon>
        <taxon>Colpodellida</taxon>
        <taxon>Chromeraceae</taxon>
        <taxon>Chromera</taxon>
    </lineage>
</organism>
<feature type="compositionally biased region" description="Basic and acidic residues" evidence="1">
    <location>
        <begin position="91"/>
        <end position="102"/>
    </location>
</feature>
<sequence length="159" mass="17220">MNLSPDKFRDAMTIRYQGRVGGEKSRCEGYGGRWSLQHALNCPVGGLPTLQHDEVNRTWARGRGGAGMSGTKGGLPSPGGLCSTKAGNFRHQGDKPTCRLEGEGDLDSSPQSSSRRKEEETWVGKRGQRVRLHSTRKRGQRDDGGGGKDVLEEGGRAIE</sequence>
<dbReference type="VEuPathDB" id="CryptoDB:Cvel_27952"/>
<feature type="compositionally biased region" description="Basic residues" evidence="1">
    <location>
        <begin position="126"/>
        <end position="139"/>
    </location>
</feature>
<feature type="compositionally biased region" description="Gly residues" evidence="1">
    <location>
        <begin position="62"/>
        <end position="77"/>
    </location>
</feature>